<reference evidence="1 2" key="1">
    <citation type="journal article" date="2018" name="Nat. Ecol. Evol.">
        <title>Shark genomes provide insights into elasmobranch evolution and the origin of vertebrates.</title>
        <authorList>
            <person name="Hara Y"/>
            <person name="Yamaguchi K"/>
            <person name="Onimaru K"/>
            <person name="Kadota M"/>
            <person name="Koyanagi M"/>
            <person name="Keeley SD"/>
            <person name="Tatsumi K"/>
            <person name="Tanaka K"/>
            <person name="Motone F"/>
            <person name="Kageyama Y"/>
            <person name="Nozu R"/>
            <person name="Adachi N"/>
            <person name="Nishimura O"/>
            <person name="Nakagawa R"/>
            <person name="Tanegashima C"/>
            <person name="Kiyatake I"/>
            <person name="Matsumoto R"/>
            <person name="Murakumo K"/>
            <person name="Nishida K"/>
            <person name="Terakita A"/>
            <person name="Kuratani S"/>
            <person name="Sato K"/>
            <person name="Hyodo S Kuraku.S."/>
        </authorList>
    </citation>
    <scope>NUCLEOTIDE SEQUENCE [LARGE SCALE GENOMIC DNA]</scope>
</reference>
<evidence type="ECO:0000313" key="1">
    <source>
        <dbReference type="EMBL" id="GCB64198.1"/>
    </source>
</evidence>
<evidence type="ECO:0000313" key="2">
    <source>
        <dbReference type="Proteomes" id="UP000288216"/>
    </source>
</evidence>
<sequence>SLHCQQLRVVPSVLFNFASINKRPRREENDGEKPEFVARSLPSDNCRRVCG</sequence>
<feature type="non-terminal residue" evidence="1">
    <location>
        <position position="1"/>
    </location>
</feature>
<comment type="caution">
    <text evidence="1">The sequence shown here is derived from an EMBL/GenBank/DDBJ whole genome shotgun (WGS) entry which is preliminary data.</text>
</comment>
<keyword evidence="2" id="KW-1185">Reference proteome</keyword>
<name>A0A401NTI7_SCYTO</name>
<protein>
    <submittedName>
        <fullName evidence="1">Uncharacterized protein</fullName>
    </submittedName>
</protein>
<organism evidence="1 2">
    <name type="scientific">Scyliorhinus torazame</name>
    <name type="common">Cloudy catshark</name>
    <name type="synonym">Catulus torazame</name>
    <dbReference type="NCBI Taxonomy" id="75743"/>
    <lineage>
        <taxon>Eukaryota</taxon>
        <taxon>Metazoa</taxon>
        <taxon>Chordata</taxon>
        <taxon>Craniata</taxon>
        <taxon>Vertebrata</taxon>
        <taxon>Chondrichthyes</taxon>
        <taxon>Elasmobranchii</taxon>
        <taxon>Galeomorphii</taxon>
        <taxon>Galeoidea</taxon>
        <taxon>Carcharhiniformes</taxon>
        <taxon>Scyliorhinidae</taxon>
        <taxon>Scyliorhinus</taxon>
    </lineage>
</organism>
<proteinExistence type="predicted"/>
<gene>
    <name evidence="1" type="ORF">scyTo_0013301</name>
</gene>
<accession>A0A401NTI7</accession>
<dbReference type="Proteomes" id="UP000288216">
    <property type="component" value="Unassembled WGS sequence"/>
</dbReference>
<dbReference type="AlphaFoldDB" id="A0A401NTI7"/>
<dbReference type="EMBL" id="BFAA01006745">
    <property type="protein sequence ID" value="GCB64198.1"/>
    <property type="molecule type" value="Genomic_DNA"/>
</dbReference>